<comment type="caution">
    <text evidence="1">The sequence shown here is derived from an EMBL/GenBank/DDBJ whole genome shotgun (WGS) entry which is preliminary data.</text>
</comment>
<dbReference type="OrthoDB" id="1062680at2"/>
<gene>
    <name evidence="1" type="ORF">FO440_02105</name>
</gene>
<evidence type="ECO:0000313" key="2">
    <source>
        <dbReference type="Proteomes" id="UP000318733"/>
    </source>
</evidence>
<dbReference type="EMBL" id="VLPK01000001">
    <property type="protein sequence ID" value="TSJ43007.1"/>
    <property type="molecule type" value="Genomic_DNA"/>
</dbReference>
<protein>
    <submittedName>
        <fullName evidence="1">DUF4249 domain-containing protein</fullName>
    </submittedName>
</protein>
<dbReference type="PROSITE" id="PS51257">
    <property type="entry name" value="PROKAR_LIPOPROTEIN"/>
    <property type="match status" value="1"/>
</dbReference>
<dbReference type="AlphaFoldDB" id="A0A556MSZ7"/>
<organism evidence="1 2">
    <name type="scientific">Mucilaginibacter corticis</name>
    <dbReference type="NCBI Taxonomy" id="2597670"/>
    <lineage>
        <taxon>Bacteria</taxon>
        <taxon>Pseudomonadati</taxon>
        <taxon>Bacteroidota</taxon>
        <taxon>Sphingobacteriia</taxon>
        <taxon>Sphingobacteriales</taxon>
        <taxon>Sphingobacteriaceae</taxon>
        <taxon>Mucilaginibacter</taxon>
    </lineage>
</organism>
<name>A0A556MSZ7_9SPHI</name>
<proteinExistence type="predicted"/>
<dbReference type="Pfam" id="PF14054">
    <property type="entry name" value="DUF4249"/>
    <property type="match status" value="1"/>
</dbReference>
<dbReference type="Proteomes" id="UP000318733">
    <property type="component" value="Unassembled WGS sequence"/>
</dbReference>
<accession>A0A556MSZ7</accession>
<dbReference type="InterPro" id="IPR025345">
    <property type="entry name" value="DUF4249"/>
</dbReference>
<reference evidence="1 2" key="1">
    <citation type="submission" date="2019-07" db="EMBL/GenBank/DDBJ databases">
        <authorList>
            <person name="Huq M.A."/>
        </authorList>
    </citation>
    <scope>NUCLEOTIDE SEQUENCE [LARGE SCALE GENOMIC DNA]</scope>
    <source>
        <strain evidence="1 2">MAH-19</strain>
    </source>
</reference>
<sequence>MMKAMTTGIDKIIFMIAAAILIIGCKKPYNPSLAKYKTGELVVEGFINPGNDTTRFKLNRIVRLDTAVTAPVNNAQVIVEGADNSTYKLEGDTKGNYTAVLSLNNSQKYRLHIITTDNKNYVSDYVEVKITPVIDALNYSIKNNGLQINLDTHDAANTTRYYRWDYIETWEFHSKYESTYYVINNDIQPRPLDKQIYYCYSSANSANVLLGSSAKLTQDVIAQAPVAFVPSSSEKIEVEYSVIVYQYALTSDAFNFWQNLKKNTEQLGSIFDAQPSEITGNIHCTTDPTENVVGYISASTVQSKRIFVKNEMLPQSWKATYPYDCEADSIFEDITIGGKSVNQVDQQIKGSGVFLPITKINSLSHGQGYLASSPICVDCTLRGTIIKPSFWQ</sequence>
<keyword evidence="2" id="KW-1185">Reference proteome</keyword>
<evidence type="ECO:0000313" key="1">
    <source>
        <dbReference type="EMBL" id="TSJ43007.1"/>
    </source>
</evidence>